<dbReference type="PROSITE" id="PS50294">
    <property type="entry name" value="WD_REPEATS_REGION"/>
    <property type="match status" value="1"/>
</dbReference>
<dbReference type="Pfam" id="PF04192">
    <property type="entry name" value="Utp21"/>
    <property type="match status" value="1"/>
</dbReference>
<dbReference type="AlphaFoldDB" id="D3BIZ7"/>
<feature type="compositionally biased region" description="Low complexity" evidence="4">
    <location>
        <begin position="624"/>
        <end position="635"/>
    </location>
</feature>
<evidence type="ECO:0000256" key="4">
    <source>
        <dbReference type="SAM" id="MobiDB-lite"/>
    </source>
</evidence>
<dbReference type="InterPro" id="IPR001680">
    <property type="entry name" value="WD40_rpt"/>
</dbReference>
<feature type="region of interest" description="Disordered" evidence="4">
    <location>
        <begin position="741"/>
        <end position="801"/>
    </location>
</feature>
<feature type="repeat" description="WD" evidence="3">
    <location>
        <begin position="445"/>
        <end position="476"/>
    </location>
</feature>
<sequence length="943" mass="106171">MDNHLFRPFRALGYITSNVPFQLKSENLIYTIMVSIGNSFQLIHSDKLIPYMTSASQIGKIKTMQFYAREFYVTNSKNNINLWKGPNIENTFTGHSASVTGLLVLDNILLSLSKNNELMMWDLESRVKFTSQLPSIDAKQFRITTMFHPANYFNKVLLGSEQGSLQLWNLKTKKMIYSFAGWGSPVLSIAQSPAINIVAIGLADGRVILHDLKSDATVATLSQKGGVTSISFRSDGTAHMATANAQGKINIWDLEKKRLVVSQRAHVGAIGAAQYFRDEPIMLTNGNDNSLKVWTFHDTTRSAPILLRERSGHPSPPSQIRFFTDDDMITMSAGALRHMNINYSFLNRVLSKKDSKIDQLRAFDCNARQHRAFDTVVSAADGQRIARTWNVENFTIGQHQMDAGANISSIAVSTCGHFAILGSVNGHITKYNMQSGLKRGKVDAKYQHSNAISGLFVDPTNKYIVSGSIDGRITFWLLSNMTIDRNIPLGTEVLAIKHHAESGLYAVVCGDNVVRVFDIAQDVPVRVFDIGQTVVDISFSSDGRWLVIAGEEQLRVYDIPSSALLDWFLVHKKLTSIAFSPRGDYLISTHENQLPVYLWTNQSYFGSTMLEKPSDVPTYLDMPSHQSDQKSISSDDSNDKETGEAEVDKDQGVPVNDIDMEDDNDNNDQDNQEENDDENHVIVDQIGSLITLTQIQKSKWNTLLNLDTIKKRNKPIASQMKPELAPFFLSTITGLEPKFATETETASEQSKKDSNNNSKSTEQDGEDDEEKDPEGWEDWVTPNDETEQDDEDDSTSNDKVLKKNKLNGFSRSFNNDAKTILSKALENSYKSQNYSKVLKLFKKMTPSAIDYEIRSLSTTENAGIDIHMMVDFLCYQLRSNDDFDMIQSLVTMLLRVHGDQLYSENFKEDLEQLKQSQQIGWSRLQKMFHANICMLRYFTNTLQ</sequence>
<evidence type="ECO:0000259" key="5">
    <source>
        <dbReference type="Pfam" id="PF04192"/>
    </source>
</evidence>
<dbReference type="InterPro" id="IPR036322">
    <property type="entry name" value="WD40_repeat_dom_sf"/>
</dbReference>
<reference evidence="7 8" key="1">
    <citation type="journal article" date="2011" name="Genome Res.">
        <title>Phylogeny-wide analysis of social amoeba genomes highlights ancient origins for complex intercellular communication.</title>
        <authorList>
            <person name="Heidel A.J."/>
            <person name="Lawal H.M."/>
            <person name="Felder M."/>
            <person name="Schilde C."/>
            <person name="Helps N.R."/>
            <person name="Tunggal B."/>
            <person name="Rivero F."/>
            <person name="John U."/>
            <person name="Schleicher M."/>
            <person name="Eichinger L."/>
            <person name="Platzer M."/>
            <person name="Noegel A.A."/>
            <person name="Schaap P."/>
            <person name="Gloeckner G."/>
        </authorList>
    </citation>
    <scope>NUCLEOTIDE SEQUENCE [LARGE SCALE GENOMIC DNA]</scope>
    <source>
        <strain evidence="8">ATCC 26659 / Pp 5 / PN500</strain>
    </source>
</reference>
<evidence type="ECO:0000256" key="1">
    <source>
        <dbReference type="ARBA" id="ARBA00022574"/>
    </source>
</evidence>
<dbReference type="InParanoid" id="D3BIZ7"/>
<evidence type="ECO:0000256" key="3">
    <source>
        <dbReference type="PROSITE-ProRule" id="PRU00221"/>
    </source>
</evidence>
<evidence type="ECO:0000256" key="2">
    <source>
        <dbReference type="ARBA" id="ARBA00022737"/>
    </source>
</evidence>
<dbReference type="InterPro" id="IPR015943">
    <property type="entry name" value="WD40/YVTN_repeat-like_dom_sf"/>
</dbReference>
<dbReference type="STRING" id="670386.D3BIZ7"/>
<dbReference type="OMA" id="CIYAWRA"/>
<feature type="compositionally biased region" description="Acidic residues" evidence="4">
    <location>
        <begin position="784"/>
        <end position="795"/>
    </location>
</feature>
<dbReference type="EMBL" id="ADBJ01000037">
    <property type="protein sequence ID" value="EFA78771.1"/>
    <property type="molecule type" value="Genomic_DNA"/>
</dbReference>
<dbReference type="Pfam" id="PF25168">
    <property type="entry name" value="Beta-prop_WDR36-Utp21_2nd"/>
    <property type="match status" value="1"/>
</dbReference>
<proteinExistence type="predicted"/>
<dbReference type="GO" id="GO:0034388">
    <property type="term" value="C:Pwp2p-containing subcomplex of 90S preribosome"/>
    <property type="evidence" value="ECO:0007669"/>
    <property type="project" value="TreeGrafter"/>
</dbReference>
<gene>
    <name evidence="7" type="primary">wdr36</name>
    <name evidence="7" type="ORF">PPL_08232</name>
</gene>
<dbReference type="GO" id="GO:0032040">
    <property type="term" value="C:small-subunit processome"/>
    <property type="evidence" value="ECO:0007669"/>
    <property type="project" value="InterPro"/>
</dbReference>
<dbReference type="Pfam" id="PF25171">
    <property type="entry name" value="Beta-prop_WDR36-Utp21_1st"/>
    <property type="match status" value="1"/>
</dbReference>
<keyword evidence="2" id="KW-0677">Repeat</keyword>
<evidence type="ECO:0000313" key="8">
    <source>
        <dbReference type="Proteomes" id="UP000001396"/>
    </source>
</evidence>
<feature type="region of interest" description="Disordered" evidence="4">
    <location>
        <begin position="616"/>
        <end position="679"/>
    </location>
</feature>
<evidence type="ECO:0000259" key="6">
    <source>
        <dbReference type="Pfam" id="PF25171"/>
    </source>
</evidence>
<protein>
    <submittedName>
        <fullName evidence="7">WD40 repeat-containing protein</fullName>
    </submittedName>
</protein>
<dbReference type="InterPro" id="IPR059157">
    <property type="entry name" value="WDR36-Utp21_N"/>
</dbReference>
<dbReference type="GeneID" id="31363712"/>
<name>D3BIZ7_HETP5</name>
<dbReference type="Gene3D" id="2.130.10.10">
    <property type="entry name" value="YVTN repeat-like/Quinoprotein amine dehydrogenase"/>
    <property type="match status" value="2"/>
</dbReference>
<dbReference type="PANTHER" id="PTHR22840">
    <property type="entry name" value="WD REPEAT-CONTAINING PROTEIN 36"/>
    <property type="match status" value="1"/>
</dbReference>
<accession>D3BIZ7</accession>
<organism evidence="7 8">
    <name type="scientific">Heterostelium pallidum (strain ATCC 26659 / Pp 5 / PN500)</name>
    <name type="common">Cellular slime mold</name>
    <name type="synonym">Polysphondylium pallidum</name>
    <dbReference type="NCBI Taxonomy" id="670386"/>
    <lineage>
        <taxon>Eukaryota</taxon>
        <taxon>Amoebozoa</taxon>
        <taxon>Evosea</taxon>
        <taxon>Eumycetozoa</taxon>
        <taxon>Dictyostelia</taxon>
        <taxon>Acytosteliales</taxon>
        <taxon>Acytosteliaceae</taxon>
        <taxon>Heterostelium</taxon>
    </lineage>
</organism>
<keyword evidence="1 3" id="KW-0853">WD repeat</keyword>
<feature type="repeat" description="WD" evidence="3">
    <location>
        <begin position="263"/>
        <end position="294"/>
    </location>
</feature>
<feature type="compositionally biased region" description="Basic and acidic residues" evidence="4">
    <location>
        <begin position="637"/>
        <end position="651"/>
    </location>
</feature>
<dbReference type="RefSeq" id="XP_020430895.1">
    <property type="nucleotide sequence ID" value="XM_020579056.1"/>
</dbReference>
<feature type="compositionally biased region" description="Acidic residues" evidence="4">
    <location>
        <begin position="763"/>
        <end position="777"/>
    </location>
</feature>
<dbReference type="FunCoup" id="D3BIZ7">
    <property type="interactions" value="799"/>
</dbReference>
<dbReference type="SUPFAM" id="SSF50978">
    <property type="entry name" value="WD40 repeat-like"/>
    <property type="match status" value="2"/>
</dbReference>
<dbReference type="PROSITE" id="PS50082">
    <property type="entry name" value="WD_REPEATS_2"/>
    <property type="match status" value="4"/>
</dbReference>
<dbReference type="SMART" id="SM00320">
    <property type="entry name" value="WD40"/>
    <property type="match status" value="9"/>
</dbReference>
<dbReference type="PANTHER" id="PTHR22840:SF12">
    <property type="entry name" value="WD REPEAT-CONTAINING PROTEIN 36"/>
    <property type="match status" value="1"/>
</dbReference>
<dbReference type="GO" id="GO:0006364">
    <property type="term" value="P:rRNA processing"/>
    <property type="evidence" value="ECO:0007669"/>
    <property type="project" value="InterPro"/>
</dbReference>
<dbReference type="Proteomes" id="UP000001396">
    <property type="component" value="Unassembled WGS sequence"/>
</dbReference>
<feature type="repeat" description="WD" evidence="3">
    <location>
        <begin position="220"/>
        <end position="262"/>
    </location>
</feature>
<dbReference type="InterPro" id="IPR007319">
    <property type="entry name" value="WDR36/Utp21_C"/>
</dbReference>
<feature type="compositionally biased region" description="Acidic residues" evidence="4">
    <location>
        <begin position="658"/>
        <end position="677"/>
    </location>
</feature>
<evidence type="ECO:0000313" key="7">
    <source>
        <dbReference type="EMBL" id="EFA78771.1"/>
    </source>
</evidence>
<feature type="repeat" description="WD" evidence="3">
    <location>
        <begin position="92"/>
        <end position="131"/>
    </location>
</feature>
<comment type="caution">
    <text evidence="7">The sequence shown here is derived from an EMBL/GenBank/DDBJ whole genome shotgun (WGS) entry which is preliminary data.</text>
</comment>
<dbReference type="PROSITE" id="PS00678">
    <property type="entry name" value="WD_REPEATS_1"/>
    <property type="match status" value="1"/>
</dbReference>
<dbReference type="InterPro" id="IPR019775">
    <property type="entry name" value="WD40_repeat_CS"/>
</dbReference>
<keyword evidence="8" id="KW-1185">Reference proteome</keyword>
<feature type="domain" description="WDR36/Utp21 N-terminal" evidence="6">
    <location>
        <begin position="32"/>
        <end position="296"/>
    </location>
</feature>
<feature type="domain" description="WDR36/Utp21 C-terminal" evidence="5">
    <location>
        <begin position="684"/>
        <end position="938"/>
    </location>
</feature>